<evidence type="ECO:0000256" key="2">
    <source>
        <dbReference type="ARBA" id="ARBA00006824"/>
    </source>
</evidence>
<keyword evidence="4" id="KW-1133">Transmembrane helix</keyword>
<comment type="similarity">
    <text evidence="2">Belongs to the peroxisomal membrane protein PXMP2/4 family.</text>
</comment>
<dbReference type="PANTHER" id="PTHR11266">
    <property type="entry name" value="PEROXISOMAL MEMBRANE PROTEIN 2, PXMP2 MPV17"/>
    <property type="match status" value="1"/>
</dbReference>
<comment type="subcellular location">
    <subcellularLocation>
        <location evidence="1">Membrane</location>
        <topology evidence="1">Multi-pass membrane protein</topology>
    </subcellularLocation>
</comment>
<evidence type="ECO:0000256" key="5">
    <source>
        <dbReference type="ARBA" id="ARBA00023136"/>
    </source>
</evidence>
<dbReference type="PANTHER" id="PTHR11266:SF80">
    <property type="entry name" value="PEROXISOMAL MEMBRANE PROTEIN 2"/>
    <property type="match status" value="1"/>
</dbReference>
<dbReference type="OrthoDB" id="5376710at2759"/>
<evidence type="ECO:0000313" key="7">
    <source>
        <dbReference type="EMBL" id="OQD75718.1"/>
    </source>
</evidence>
<dbReference type="OMA" id="AFWRLWT"/>
<evidence type="ECO:0000256" key="6">
    <source>
        <dbReference type="SAM" id="MobiDB-lite"/>
    </source>
</evidence>
<feature type="compositionally biased region" description="Polar residues" evidence="6">
    <location>
        <begin position="576"/>
        <end position="600"/>
    </location>
</feature>
<feature type="region of interest" description="Disordered" evidence="6">
    <location>
        <begin position="463"/>
        <end position="484"/>
    </location>
</feature>
<feature type="compositionally biased region" description="Low complexity" evidence="6">
    <location>
        <begin position="352"/>
        <end position="361"/>
    </location>
</feature>
<evidence type="ECO:0000256" key="4">
    <source>
        <dbReference type="ARBA" id="ARBA00022989"/>
    </source>
</evidence>
<proteinExistence type="inferred from homology"/>
<feature type="compositionally biased region" description="Basic and acidic residues" evidence="6">
    <location>
        <begin position="607"/>
        <end position="616"/>
    </location>
</feature>
<accession>A0A1V6PFC5</accession>
<organism evidence="7 8">
    <name type="scientific">Penicillium decumbens</name>
    <dbReference type="NCBI Taxonomy" id="69771"/>
    <lineage>
        <taxon>Eukaryota</taxon>
        <taxon>Fungi</taxon>
        <taxon>Dikarya</taxon>
        <taxon>Ascomycota</taxon>
        <taxon>Pezizomycotina</taxon>
        <taxon>Eurotiomycetes</taxon>
        <taxon>Eurotiomycetidae</taxon>
        <taxon>Eurotiales</taxon>
        <taxon>Aspergillaceae</taxon>
        <taxon>Penicillium</taxon>
    </lineage>
</organism>
<comment type="caution">
    <text evidence="7">The sequence shown here is derived from an EMBL/GenBank/DDBJ whole genome shotgun (WGS) entry which is preliminary data.</text>
</comment>
<feature type="compositionally biased region" description="Basic and acidic residues" evidence="6">
    <location>
        <begin position="155"/>
        <end position="183"/>
    </location>
</feature>
<feature type="region of interest" description="Disordered" evidence="6">
    <location>
        <begin position="498"/>
        <end position="659"/>
    </location>
</feature>
<keyword evidence="3" id="KW-0812">Transmembrane</keyword>
<evidence type="ECO:0000256" key="1">
    <source>
        <dbReference type="ARBA" id="ARBA00004141"/>
    </source>
</evidence>
<evidence type="ECO:0000256" key="3">
    <source>
        <dbReference type="ARBA" id="ARBA00022692"/>
    </source>
</evidence>
<dbReference type="STRING" id="69771.A0A1V6PFC5"/>
<feature type="region of interest" description="Disordered" evidence="6">
    <location>
        <begin position="352"/>
        <end position="374"/>
    </location>
</feature>
<dbReference type="Proteomes" id="UP000191522">
    <property type="component" value="Unassembled WGS sequence"/>
</dbReference>
<dbReference type="InterPro" id="IPR007248">
    <property type="entry name" value="Mpv17_PMP22"/>
</dbReference>
<feature type="compositionally biased region" description="Polar residues" evidence="6">
    <location>
        <begin position="498"/>
        <end position="507"/>
    </location>
</feature>
<keyword evidence="5" id="KW-0472">Membrane</keyword>
<feature type="region of interest" description="Disordered" evidence="6">
    <location>
        <begin position="74"/>
        <end position="95"/>
    </location>
</feature>
<dbReference type="EMBL" id="MDYL01000006">
    <property type="protein sequence ID" value="OQD75718.1"/>
    <property type="molecule type" value="Genomic_DNA"/>
</dbReference>
<feature type="region of interest" description="Disordered" evidence="6">
    <location>
        <begin position="1342"/>
        <end position="1367"/>
    </location>
</feature>
<feature type="compositionally biased region" description="Low complexity" evidence="6">
    <location>
        <begin position="1261"/>
        <end position="1270"/>
    </location>
</feature>
<sequence length="1367" mass="151976">MSIPPIAKATLQAAVINAGSNVLAQGIKAYRDKAPFQLDIQALMQFTTCAFIVSPLGYLWLESLESWFPGTVTPENNSGKAKKGGRGDPEAQKPRLNVTNTVAKVIIDQTIGGAWNTVLFIMTMGMLQGLNYDVIQNEIQQITETLATTTTSDTLVKEHRGTAHSKSPEAKPETTKPETKPDARPSSAQGSLRTFIKLDSHDSDSDSDLNIFPVSESRPLARSASVLSRFFPELSSNSQVLSSPRADAADQNMKSLDYASLFENELKDRPNALYNISADIEEVKGGKSWYSEASDVFDCASSCYSRCTSLSSVNTEWAGKRSPPESADTYSVLDPVQAGVFDDAASIYSSRASSAVSPASRRQSRQAEGVRPSRIGTLASEVSMEELKNKPLPLEPIRKPSPLAIRSYRPTLTDISPQSPSEYLLASQRLNQHHRAAMGGQQYREVCRECGSHRERCSHREHDSEWHGYGHGQQMGRGPSLSQTAEELEQALANLTKGSRGQPQTVLNLDGPPQVSRHNGDLVATRPAPRPPPIAPHSQWHRDGSLETMGSAKDKGIRFNKSYQSTNTSKDHRPSNPRSLSEVSTNETVVEATKLNTSTKKSIKGPKAKDQVKENSRPSAKFSIEEADGTKLKKSFTLSMPSFSPKDTKARSRKQERDWHLSVLSARPHTSSDLPNNRECHLPHLAPNWGLAPTKRDELLSQLPRLQTQDLQTNTLDSLPWDQEQGLTDSTTYRAGLSSANPAGDAARFPMPRVSTPEDEEIPVARDRMRTSQAFVSTARASSVRVSPKQLIYELSATPPSPLWPKPVRNNKHVATIVPFPVDMPRSLIVAMMERIESLDNLFNIALVNKRFYMIFKVRELYMIKNALFKMSPPAWELREMSPPWETEWATLDSRVPEYTPTTYLNRYATDIYTLARLKSMILVRCSPFLRRDTIRGLSGVDPIRLEEVDDAFWRIWTFCRIFGSGKGREDDLEWQVDWLKGGTKARNRTGAVSTIIEPFGIDDVLFEPPEGFARGNHDGLSQKQMYDMTEIWNCLAVLLQPIHAKCADARAVGIFDRMDIAVGDAAREQSALEEWTAYILTLGLSAVVTLSSLCPAEATAETFEKAKSLGLTKWELTESEGSRSSFLKEAVSRAYEEQERGLSTRSDSPHKLISHALGLANVQAERAREERQHAFKVELRAHRLRNVQSNFELGTSFSRERPMSEFSTIIRNLDGSIRRTSGSVHEDVPPVPPLTFERSSTSTRTAPRAPIHTPPPTHVSGPSLPLRSRSPPHPALAPPLEAQFQDPVDRAMRRMVHELGFNEDDVKWALKITDTGEGIDMAAAEGLLKQQRLKQLHNPLAPRGKNGLLHSVMKRQKSQDSGWRWA</sequence>
<dbReference type="GO" id="GO:0005778">
    <property type="term" value="C:peroxisomal membrane"/>
    <property type="evidence" value="ECO:0007669"/>
    <property type="project" value="TreeGrafter"/>
</dbReference>
<reference evidence="8" key="1">
    <citation type="journal article" date="2017" name="Nat. Microbiol.">
        <title>Global analysis of biosynthetic gene clusters reveals vast potential of secondary metabolite production in Penicillium species.</title>
        <authorList>
            <person name="Nielsen J.C."/>
            <person name="Grijseels S."/>
            <person name="Prigent S."/>
            <person name="Ji B."/>
            <person name="Dainat J."/>
            <person name="Nielsen K.F."/>
            <person name="Frisvad J.C."/>
            <person name="Workman M."/>
            <person name="Nielsen J."/>
        </authorList>
    </citation>
    <scope>NUCLEOTIDE SEQUENCE [LARGE SCALE GENOMIC DNA]</scope>
    <source>
        <strain evidence="8">IBT 11843</strain>
    </source>
</reference>
<gene>
    <name evidence="7" type="ORF">PENDEC_c006G03153</name>
</gene>
<feature type="region of interest" description="Disordered" evidence="6">
    <location>
        <begin position="1221"/>
        <end position="1276"/>
    </location>
</feature>
<keyword evidence="8" id="KW-1185">Reference proteome</keyword>
<protein>
    <submittedName>
        <fullName evidence="7">Uncharacterized protein</fullName>
    </submittedName>
</protein>
<evidence type="ECO:0000313" key="8">
    <source>
        <dbReference type="Proteomes" id="UP000191522"/>
    </source>
</evidence>
<feature type="compositionally biased region" description="Basic and acidic residues" evidence="6">
    <location>
        <begin position="646"/>
        <end position="659"/>
    </location>
</feature>
<name>A0A1V6PFC5_PENDC</name>
<feature type="region of interest" description="Disordered" evidence="6">
    <location>
        <begin position="151"/>
        <end position="190"/>
    </location>
</feature>